<proteinExistence type="predicted"/>
<dbReference type="EMBL" id="MLAW01000058">
    <property type="protein sequence ID" value="OJJ18115.1"/>
    <property type="molecule type" value="Genomic_DNA"/>
</dbReference>
<dbReference type="Pfam" id="PF07883">
    <property type="entry name" value="Cupin_2"/>
    <property type="match status" value="1"/>
</dbReference>
<accession>A0A1L9QKW0</accession>
<dbReference type="Gene3D" id="2.60.120.10">
    <property type="entry name" value="Jelly Rolls"/>
    <property type="match status" value="1"/>
</dbReference>
<evidence type="ECO:0000256" key="1">
    <source>
        <dbReference type="ARBA" id="ARBA00022723"/>
    </source>
</evidence>
<protein>
    <submittedName>
        <fullName evidence="3">Cupin</fullName>
    </submittedName>
</protein>
<dbReference type="InterPro" id="IPR014710">
    <property type="entry name" value="RmlC-like_jellyroll"/>
</dbReference>
<dbReference type="CDD" id="cd02224">
    <property type="entry name" value="cupin_SPO2919-like"/>
    <property type="match status" value="1"/>
</dbReference>
<dbReference type="STRING" id="1925591.BI308_22625"/>
<dbReference type="InterPro" id="IPR051610">
    <property type="entry name" value="GPI/OXD"/>
</dbReference>
<dbReference type="Proteomes" id="UP000183940">
    <property type="component" value="Unassembled WGS sequence"/>
</dbReference>
<dbReference type="PANTHER" id="PTHR35848">
    <property type="entry name" value="OXALATE-BINDING PROTEIN"/>
    <property type="match status" value="1"/>
</dbReference>
<feature type="domain" description="Cupin type-2" evidence="2">
    <location>
        <begin position="49"/>
        <end position="120"/>
    </location>
</feature>
<dbReference type="SUPFAM" id="SSF51182">
    <property type="entry name" value="RmlC-like cupins"/>
    <property type="match status" value="1"/>
</dbReference>
<dbReference type="InterPro" id="IPR011051">
    <property type="entry name" value="RmlC_Cupin_sf"/>
</dbReference>
<evidence type="ECO:0000313" key="4">
    <source>
        <dbReference type="Proteomes" id="UP000183940"/>
    </source>
</evidence>
<reference evidence="3" key="1">
    <citation type="submission" date="2016-10" db="EMBL/GenBank/DDBJ databases">
        <title>CRISPR-Cas defence system in Roseofilum reptotaenium: evidence of a bacteriophage-cyanobacterium arms race in the coral black band disease.</title>
        <authorList>
            <person name="Buerger P."/>
            <person name="Wood-Charlson E.M."/>
            <person name="Weynberg K.D."/>
            <person name="Willis B."/>
            <person name="Van Oppen M.J."/>
        </authorList>
    </citation>
    <scope>NUCLEOTIDE SEQUENCE [LARGE SCALE GENOMIC DNA]</scope>
    <source>
        <strain evidence="3">AO1-A</strain>
    </source>
</reference>
<gene>
    <name evidence="3" type="ORF">BI308_22625</name>
</gene>
<dbReference type="AlphaFoldDB" id="A0A1L9QKW0"/>
<dbReference type="InterPro" id="IPR013096">
    <property type="entry name" value="Cupin_2"/>
</dbReference>
<keyword evidence="4" id="KW-1185">Reference proteome</keyword>
<name>A0A1L9QKW0_9CYAN</name>
<comment type="caution">
    <text evidence="3">The sequence shown here is derived from an EMBL/GenBank/DDBJ whole genome shotgun (WGS) entry which is preliminary data.</text>
</comment>
<evidence type="ECO:0000259" key="2">
    <source>
        <dbReference type="Pfam" id="PF07883"/>
    </source>
</evidence>
<evidence type="ECO:0000313" key="3">
    <source>
        <dbReference type="EMBL" id="OJJ18115.1"/>
    </source>
</evidence>
<sequence>MSLKPTPATSIPICSKKTFYPVPFTSLMEGRSKRKLGDHFEIENFGVNLTELAPGGMSALLHHHTKQDEFIYIVSGTPTLLINEQEYRLNPGDCMGFKAGDGVAHQLINRTKELVVYLEIGDRTPGDEVNYPNNDLKGTQLEDGAWSFTHKDGRPY</sequence>
<dbReference type="PANTHER" id="PTHR35848:SF9">
    <property type="entry name" value="SLL1358 PROTEIN"/>
    <property type="match status" value="1"/>
</dbReference>
<dbReference type="GO" id="GO:0046872">
    <property type="term" value="F:metal ion binding"/>
    <property type="evidence" value="ECO:0007669"/>
    <property type="project" value="UniProtKB-KW"/>
</dbReference>
<keyword evidence="1" id="KW-0479">Metal-binding</keyword>
<organism evidence="3 4">
    <name type="scientific">Roseofilum reptotaenium AO1-A</name>
    <dbReference type="NCBI Taxonomy" id="1925591"/>
    <lineage>
        <taxon>Bacteria</taxon>
        <taxon>Bacillati</taxon>
        <taxon>Cyanobacteriota</taxon>
        <taxon>Cyanophyceae</taxon>
        <taxon>Desertifilales</taxon>
        <taxon>Desertifilaceae</taxon>
        <taxon>Roseofilum</taxon>
    </lineage>
</organism>